<evidence type="ECO:0000313" key="3">
    <source>
        <dbReference type="Proteomes" id="UP000515154"/>
    </source>
</evidence>
<dbReference type="RefSeq" id="XP_036358372.1">
    <property type="nucleotide sequence ID" value="XM_036502479.1"/>
</dbReference>
<gene>
    <name evidence="4" type="primary">LOC118763118</name>
</gene>
<dbReference type="CDD" id="cd09620">
    <property type="entry name" value="CBM9_like_3"/>
    <property type="match status" value="1"/>
</dbReference>
<dbReference type="GO" id="GO:0004553">
    <property type="term" value="F:hydrolase activity, hydrolyzing O-glycosyl compounds"/>
    <property type="evidence" value="ECO:0007669"/>
    <property type="project" value="InterPro"/>
</dbReference>
<dbReference type="PANTHER" id="PTHR35532:SF5">
    <property type="entry name" value="CARBOHYDRATE-BINDING DOMAIN-CONTAINING PROTEIN"/>
    <property type="match status" value="1"/>
</dbReference>
<dbReference type="GO" id="GO:0030246">
    <property type="term" value="F:carbohydrate binding"/>
    <property type="evidence" value="ECO:0007669"/>
    <property type="project" value="InterPro"/>
</dbReference>
<protein>
    <submittedName>
        <fullName evidence="4">Uncharacterized protein LOC118763118 isoform X1</fullName>
    </submittedName>
</protein>
<name>A0A7E6EUD6_9MOLL</name>
<dbReference type="AlphaFoldDB" id="A0A7E6EUD6"/>
<keyword evidence="1" id="KW-1133">Transmembrane helix</keyword>
<dbReference type="PANTHER" id="PTHR35532">
    <property type="entry name" value="SIMILAR TO POLYHYDROXYALKANOATE DEPOLYMERASE"/>
    <property type="match status" value="1"/>
</dbReference>
<feature type="transmembrane region" description="Helical" evidence="1">
    <location>
        <begin position="7"/>
        <end position="30"/>
    </location>
</feature>
<dbReference type="Pfam" id="PF06452">
    <property type="entry name" value="CBM9_1"/>
    <property type="match status" value="1"/>
</dbReference>
<dbReference type="InterPro" id="IPR010502">
    <property type="entry name" value="Carb-bd_dom_fam9"/>
</dbReference>
<keyword evidence="1" id="KW-0472">Membrane</keyword>
<evidence type="ECO:0000259" key="2">
    <source>
        <dbReference type="Pfam" id="PF06452"/>
    </source>
</evidence>
<feature type="domain" description="Carbohydrate-binding" evidence="2">
    <location>
        <begin position="94"/>
        <end position="220"/>
    </location>
</feature>
<keyword evidence="3" id="KW-1185">Reference proteome</keyword>
<evidence type="ECO:0000313" key="4">
    <source>
        <dbReference type="RefSeq" id="XP_036358372.1"/>
    </source>
</evidence>
<dbReference type="GO" id="GO:0016052">
    <property type="term" value="P:carbohydrate catabolic process"/>
    <property type="evidence" value="ECO:0007669"/>
    <property type="project" value="InterPro"/>
</dbReference>
<dbReference type="Gene3D" id="2.60.40.1190">
    <property type="match status" value="1"/>
</dbReference>
<dbReference type="SUPFAM" id="SSF49344">
    <property type="entry name" value="CBD9-like"/>
    <property type="match status" value="1"/>
</dbReference>
<keyword evidence="1" id="KW-0812">Transmembrane</keyword>
<organism evidence="3 4">
    <name type="scientific">Octopus sinensis</name>
    <name type="common">East Asian common octopus</name>
    <dbReference type="NCBI Taxonomy" id="2607531"/>
    <lineage>
        <taxon>Eukaryota</taxon>
        <taxon>Metazoa</taxon>
        <taxon>Spiralia</taxon>
        <taxon>Lophotrochozoa</taxon>
        <taxon>Mollusca</taxon>
        <taxon>Cephalopoda</taxon>
        <taxon>Coleoidea</taxon>
        <taxon>Octopodiformes</taxon>
        <taxon>Octopoda</taxon>
        <taxon>Incirrata</taxon>
        <taxon>Octopodidae</taxon>
        <taxon>Octopus</taxon>
    </lineage>
</organism>
<reference evidence="4" key="1">
    <citation type="submission" date="2025-08" db="UniProtKB">
        <authorList>
            <consortium name="RefSeq"/>
        </authorList>
    </citation>
    <scope>IDENTIFICATION</scope>
</reference>
<sequence>MKSSYRLYSVLTLVVSTLCLGLGVIIGYFLQITTDPLLLAKDQHACDVGYGSYLPEVQSFLEKNIIEACAAETCDVPLPHTYVVQHLNEETIEIDGLIDEFAWNQVPWSEKFVDLQGRRGHDPVLTTRFKIRWDDNNLYIAALLEDPHVWANRTEHDSDVFNDNAFEIFLDTAGSFHKYKEIGVNAFSTVWDALLTKAYIDGGEALQNWDSRVNVAVNVDGEVNNPNSQGDFWSVEMSLPFSQLLVGSVKTDTKPHNLEIWYANFARSHIQASAHGDHYHPIPNIRPKWWSWNPTGAYSLHLPNRWGLIQFKASSNGSSSFNHDQFIPDDYRTAYHTLGIIFESLHKYKALFGSYVSDITQLDLPPYINNKMCTPAPQITLDWRGFVVSLTPDKGQLQPIHIRADRFVWFGHIDKLGKNY</sequence>
<dbReference type="KEGG" id="osn:118763118"/>
<evidence type="ECO:0000256" key="1">
    <source>
        <dbReference type="SAM" id="Phobius"/>
    </source>
</evidence>
<accession>A0A7E6EUD6</accession>
<proteinExistence type="predicted"/>
<dbReference type="Proteomes" id="UP000515154">
    <property type="component" value="Linkage group LG4"/>
</dbReference>